<sequence length="287" mass="30507">MRLDLTAIEVDTLDDPDDPSLLEATDLLASSVPETCLGLVAYHASGYGSFLAAALTPPADARTLILRAVRGPDGLRAVADWRLLPGHLLLNGIAVREDERGRGLGTRLLNDGHDLAVRLGCRALLLDVSLDNPVAHGLYRRHGFTELTHSSWREVVGVRASTPAPVRLVNWPAFAAHHTAYGFGDLTVRTALGAEIDLRVVGTAIRVPAAPDTAALAAAIGPLVGIDRCFSAATRADGHPADAGPELARFVRMRCELASTDTPEVGVMSTQTPLIGKDDETLRRSAR</sequence>
<dbReference type="Proteomes" id="UP000248333">
    <property type="component" value="Unassembled WGS sequence"/>
</dbReference>
<proteinExistence type="predicted"/>
<comment type="caution">
    <text evidence="4">The sequence shown here is derived from an EMBL/GenBank/DDBJ whole genome shotgun (WGS) entry which is preliminary data.</text>
</comment>
<dbReference type="RefSeq" id="WP_110562000.1">
    <property type="nucleotide sequence ID" value="NZ_PYBV01000003.1"/>
</dbReference>
<dbReference type="CDD" id="cd04301">
    <property type="entry name" value="NAT_SF"/>
    <property type="match status" value="1"/>
</dbReference>
<organism evidence="4 5">
    <name type="scientific">Micromonospora arborensis</name>
    <dbReference type="NCBI Taxonomy" id="2116518"/>
    <lineage>
        <taxon>Bacteria</taxon>
        <taxon>Bacillati</taxon>
        <taxon>Actinomycetota</taxon>
        <taxon>Actinomycetes</taxon>
        <taxon>Micromonosporales</taxon>
        <taxon>Micromonosporaceae</taxon>
        <taxon>Micromonospora</taxon>
    </lineage>
</organism>
<evidence type="ECO:0000313" key="5">
    <source>
        <dbReference type="Proteomes" id="UP000248333"/>
    </source>
</evidence>
<feature type="domain" description="N-acetyltransferase" evidence="3">
    <location>
        <begin position="8"/>
        <end position="165"/>
    </location>
</feature>
<evidence type="ECO:0000256" key="1">
    <source>
        <dbReference type="ARBA" id="ARBA00022679"/>
    </source>
</evidence>
<evidence type="ECO:0000256" key="2">
    <source>
        <dbReference type="ARBA" id="ARBA00023315"/>
    </source>
</evidence>
<dbReference type="InterPro" id="IPR000182">
    <property type="entry name" value="GNAT_dom"/>
</dbReference>
<protein>
    <recommendedName>
        <fullName evidence="3">N-acetyltransferase domain-containing protein</fullName>
    </recommendedName>
</protein>
<gene>
    <name evidence="4" type="ORF">C7C45_02600</name>
</gene>
<dbReference type="Gene3D" id="3.40.630.30">
    <property type="match status" value="1"/>
</dbReference>
<dbReference type="AlphaFoldDB" id="A0A318P908"/>
<dbReference type="PROSITE" id="PS51186">
    <property type="entry name" value="GNAT"/>
    <property type="match status" value="1"/>
</dbReference>
<keyword evidence="5" id="KW-1185">Reference proteome</keyword>
<dbReference type="SUPFAM" id="SSF55729">
    <property type="entry name" value="Acyl-CoA N-acyltransferases (Nat)"/>
    <property type="match status" value="1"/>
</dbReference>
<dbReference type="InterPro" id="IPR016181">
    <property type="entry name" value="Acyl_CoA_acyltransferase"/>
</dbReference>
<dbReference type="EMBL" id="PYBV01000003">
    <property type="protein sequence ID" value="PYC76011.1"/>
    <property type="molecule type" value="Genomic_DNA"/>
</dbReference>
<dbReference type="GO" id="GO:0016747">
    <property type="term" value="F:acyltransferase activity, transferring groups other than amino-acyl groups"/>
    <property type="evidence" value="ECO:0007669"/>
    <property type="project" value="InterPro"/>
</dbReference>
<accession>A0A318P908</accession>
<keyword evidence="1" id="KW-0808">Transferase</keyword>
<dbReference type="PANTHER" id="PTHR43877">
    <property type="entry name" value="AMINOALKYLPHOSPHONATE N-ACETYLTRANSFERASE-RELATED-RELATED"/>
    <property type="match status" value="1"/>
</dbReference>
<dbReference type="Pfam" id="PF00583">
    <property type="entry name" value="Acetyltransf_1"/>
    <property type="match status" value="1"/>
</dbReference>
<keyword evidence="2" id="KW-0012">Acyltransferase</keyword>
<evidence type="ECO:0000313" key="4">
    <source>
        <dbReference type="EMBL" id="PYC76011.1"/>
    </source>
</evidence>
<name>A0A318P908_9ACTN</name>
<dbReference type="InterPro" id="IPR050832">
    <property type="entry name" value="Bact_Acetyltransf"/>
</dbReference>
<reference evidence="4 5" key="1">
    <citation type="submission" date="2018-03" db="EMBL/GenBank/DDBJ databases">
        <title>Bioinformatic expansion and discovery of thiopeptide antibiotics.</title>
        <authorList>
            <person name="Schwalen C.J."/>
            <person name="Hudson G.A."/>
            <person name="Mitchell D.A."/>
        </authorList>
    </citation>
    <scope>NUCLEOTIDE SEQUENCE [LARGE SCALE GENOMIC DNA]</scope>
    <source>
        <strain evidence="4 5">NRRL 8041</strain>
    </source>
</reference>
<evidence type="ECO:0000259" key="3">
    <source>
        <dbReference type="PROSITE" id="PS51186"/>
    </source>
</evidence>